<protein>
    <submittedName>
        <fullName evidence="3">Planctomycete cytochrome C</fullName>
    </submittedName>
</protein>
<evidence type="ECO:0000313" key="3">
    <source>
        <dbReference type="EMBL" id="QDV42234.1"/>
    </source>
</evidence>
<dbReference type="SUPFAM" id="SSF46626">
    <property type="entry name" value="Cytochrome c"/>
    <property type="match status" value="1"/>
</dbReference>
<dbReference type="KEGG" id="snep:Enr13x_20790"/>
<dbReference type="Pfam" id="PF07635">
    <property type="entry name" value="PSCyt1"/>
    <property type="match status" value="1"/>
</dbReference>
<sequence length="594" mass="67653" precursor="true">MVLAKRISMRTFVLAFLALSPLYYVSAADDQPLAAKARQVLRRHCVECHSGQDDDDGFNVLNAAAMRSSDEGYVIAQDPEESLVYLRIIDEDMPPAANRELQPVTEEEREILRQWIAGGATDFPQADRSDFVSIESIYSAALGYLRNAAREDRPQLRFFTLHNVYNRRSTDPSDLRFYRAGLSKVLNSLTWERRITLPDAVEVDGVNDDILYVIDLKEFGWDRQRNANWNELQKAYPYGLSFEFSQHHGEAHENDLAVQGLTQTQIPVLRADWFVATATRPPLYHKLLQIPTDARSLEARLEVSIASDFLNPKPRRIARAGFARSGISGQNRLVQRSDALHGFYWKSYDFKPDTGRAKLTRFPLGPANLFEDRRHPFERFAFEHDGGEVIFSLPNGMQAYMLVDGEDQRIDVGPITVVSDARRTSGTPEIVNGLSCIACHRHGMIKFKDSIRLGNATFGEVEQHVERLYPEREAMDELLQEDQQRFMQALRRCISTYFNDEDDLQSFDEPVRKVAVWHRSVYLDLNTVLTELDLKEETQLLRVGDNTLKRLGLESLMKGGVISRPEWEALDSKFGPSLMQQIATELGATPVLPL</sequence>
<feature type="domain" description="Cytochrome C Planctomycete-type" evidence="2">
    <location>
        <begin position="45"/>
        <end position="96"/>
    </location>
</feature>
<dbReference type="Proteomes" id="UP000319004">
    <property type="component" value="Chromosome"/>
</dbReference>
<evidence type="ECO:0000313" key="4">
    <source>
        <dbReference type="Proteomes" id="UP000319004"/>
    </source>
</evidence>
<dbReference type="GO" id="GO:0020037">
    <property type="term" value="F:heme binding"/>
    <property type="evidence" value="ECO:0007669"/>
    <property type="project" value="InterPro"/>
</dbReference>
<dbReference type="AlphaFoldDB" id="A0A518HN06"/>
<dbReference type="GO" id="GO:0009055">
    <property type="term" value="F:electron transfer activity"/>
    <property type="evidence" value="ECO:0007669"/>
    <property type="project" value="InterPro"/>
</dbReference>
<accession>A0A518HN06</accession>
<gene>
    <name evidence="3" type="ORF">Enr13x_20790</name>
</gene>
<keyword evidence="1" id="KW-0732">Signal</keyword>
<dbReference type="OrthoDB" id="9811281at2"/>
<keyword evidence="4" id="KW-1185">Reference proteome</keyword>
<name>A0A518HN06_9BACT</name>
<dbReference type="PANTHER" id="PTHR35889:SF3">
    <property type="entry name" value="F-BOX DOMAIN-CONTAINING PROTEIN"/>
    <property type="match status" value="1"/>
</dbReference>
<proteinExistence type="predicted"/>
<feature type="signal peptide" evidence="1">
    <location>
        <begin position="1"/>
        <end position="27"/>
    </location>
</feature>
<dbReference type="InterPro" id="IPR036909">
    <property type="entry name" value="Cyt_c-like_dom_sf"/>
</dbReference>
<dbReference type="InterPro" id="IPR011429">
    <property type="entry name" value="Cyt_c_Planctomycete-type"/>
</dbReference>
<dbReference type="PANTHER" id="PTHR35889">
    <property type="entry name" value="CYCLOINULO-OLIGOSACCHARIDE FRUCTANOTRANSFERASE-RELATED"/>
    <property type="match status" value="1"/>
</dbReference>
<feature type="chain" id="PRO_5021935330" evidence="1">
    <location>
        <begin position="28"/>
        <end position="594"/>
    </location>
</feature>
<evidence type="ECO:0000256" key="1">
    <source>
        <dbReference type="SAM" id="SignalP"/>
    </source>
</evidence>
<reference evidence="3 4" key="1">
    <citation type="submission" date="2019-03" db="EMBL/GenBank/DDBJ databases">
        <title>Deep-cultivation of Planctomycetes and their phenomic and genomic characterization uncovers novel biology.</title>
        <authorList>
            <person name="Wiegand S."/>
            <person name="Jogler M."/>
            <person name="Boedeker C."/>
            <person name="Pinto D."/>
            <person name="Vollmers J."/>
            <person name="Rivas-Marin E."/>
            <person name="Kohn T."/>
            <person name="Peeters S.H."/>
            <person name="Heuer A."/>
            <person name="Rast P."/>
            <person name="Oberbeckmann S."/>
            <person name="Bunk B."/>
            <person name="Jeske O."/>
            <person name="Meyerdierks A."/>
            <person name="Storesund J.E."/>
            <person name="Kallscheuer N."/>
            <person name="Luecker S."/>
            <person name="Lage O.M."/>
            <person name="Pohl T."/>
            <person name="Merkel B.J."/>
            <person name="Hornburger P."/>
            <person name="Mueller R.-W."/>
            <person name="Bruemmer F."/>
            <person name="Labrenz M."/>
            <person name="Spormann A.M."/>
            <person name="Op den Camp H."/>
            <person name="Overmann J."/>
            <person name="Amann R."/>
            <person name="Jetten M.S.M."/>
            <person name="Mascher T."/>
            <person name="Medema M.H."/>
            <person name="Devos D.P."/>
            <person name="Kaster A.-K."/>
            <person name="Ovreas L."/>
            <person name="Rohde M."/>
            <person name="Galperin M.Y."/>
            <person name="Jogler C."/>
        </authorList>
    </citation>
    <scope>NUCLEOTIDE SEQUENCE [LARGE SCALE GENOMIC DNA]</scope>
    <source>
        <strain evidence="3 4">Enr13</strain>
    </source>
</reference>
<dbReference type="EMBL" id="CP037423">
    <property type="protein sequence ID" value="QDV42234.1"/>
    <property type="molecule type" value="Genomic_DNA"/>
</dbReference>
<evidence type="ECO:0000259" key="2">
    <source>
        <dbReference type="Pfam" id="PF07635"/>
    </source>
</evidence>
<organism evidence="3 4">
    <name type="scientific">Stieleria neptunia</name>
    <dbReference type="NCBI Taxonomy" id="2527979"/>
    <lineage>
        <taxon>Bacteria</taxon>
        <taxon>Pseudomonadati</taxon>
        <taxon>Planctomycetota</taxon>
        <taxon>Planctomycetia</taxon>
        <taxon>Pirellulales</taxon>
        <taxon>Pirellulaceae</taxon>
        <taxon>Stieleria</taxon>
    </lineage>
</organism>